<dbReference type="Pfam" id="PF17198">
    <property type="entry name" value="AveC_like"/>
    <property type="match status" value="1"/>
</dbReference>
<feature type="transmembrane region" description="Helical" evidence="2">
    <location>
        <begin position="75"/>
        <end position="97"/>
    </location>
</feature>
<proteinExistence type="predicted"/>
<keyword evidence="2" id="KW-0472">Membrane</keyword>
<organism evidence="3 4">
    <name type="scientific">Nocardia aurantia</name>
    <dbReference type="NCBI Taxonomy" id="2585199"/>
    <lineage>
        <taxon>Bacteria</taxon>
        <taxon>Bacillati</taxon>
        <taxon>Actinomycetota</taxon>
        <taxon>Actinomycetes</taxon>
        <taxon>Mycobacteriales</taxon>
        <taxon>Nocardiaceae</taxon>
        <taxon>Nocardia</taxon>
    </lineage>
</organism>
<keyword evidence="2" id="KW-0812">Transmembrane</keyword>
<dbReference type="RefSeq" id="WP_406603488.1">
    <property type="nucleotide sequence ID" value="NZ_WEGI01000007.1"/>
</dbReference>
<accession>A0A7K0DPQ1</accession>
<name>A0A7K0DPQ1_9NOCA</name>
<dbReference type="AlphaFoldDB" id="A0A7K0DPQ1"/>
<feature type="transmembrane region" description="Helical" evidence="2">
    <location>
        <begin position="294"/>
        <end position="314"/>
    </location>
</feature>
<feature type="transmembrane region" description="Helical" evidence="2">
    <location>
        <begin position="172"/>
        <end position="189"/>
    </location>
</feature>
<comment type="caution">
    <text evidence="3">The sequence shown here is derived from an EMBL/GenBank/DDBJ whole genome shotgun (WGS) entry which is preliminary data.</text>
</comment>
<feature type="transmembrane region" description="Helical" evidence="2">
    <location>
        <begin position="34"/>
        <end position="55"/>
    </location>
</feature>
<protein>
    <recommendedName>
        <fullName evidence="5">DUF5135 domain-containing protein</fullName>
    </recommendedName>
</protein>
<dbReference type="Proteomes" id="UP000431401">
    <property type="component" value="Unassembled WGS sequence"/>
</dbReference>
<evidence type="ECO:0000256" key="1">
    <source>
        <dbReference type="SAM" id="MobiDB-lite"/>
    </source>
</evidence>
<feature type="transmembrane region" description="Helical" evidence="2">
    <location>
        <begin position="109"/>
        <end position="129"/>
    </location>
</feature>
<dbReference type="InterPro" id="IPR033459">
    <property type="entry name" value="AveC-like"/>
</dbReference>
<dbReference type="EMBL" id="WEGI01000007">
    <property type="protein sequence ID" value="MQY27746.1"/>
    <property type="molecule type" value="Genomic_DNA"/>
</dbReference>
<keyword evidence="4" id="KW-1185">Reference proteome</keyword>
<reference evidence="3 4" key="1">
    <citation type="submission" date="2019-10" db="EMBL/GenBank/DDBJ databases">
        <title>Nocardia macrotermitis sp. nov. and Nocardia aurantia sp. nov., isolated from the gut of fungus growing-termite Macrotermes natalensis.</title>
        <authorList>
            <person name="Benndorf R."/>
            <person name="Schwitalla J."/>
            <person name="Martin K."/>
            <person name="De Beer W."/>
            <person name="Kaster A.-K."/>
            <person name="Vollmers J."/>
            <person name="Poulsen M."/>
            <person name="Beemelmanns C."/>
        </authorList>
    </citation>
    <scope>NUCLEOTIDE SEQUENCE [LARGE SCALE GENOMIC DNA]</scope>
    <source>
        <strain evidence="3 4">RB56</strain>
    </source>
</reference>
<feature type="transmembrane region" description="Helical" evidence="2">
    <location>
        <begin position="201"/>
        <end position="223"/>
    </location>
</feature>
<evidence type="ECO:0008006" key="5">
    <source>
        <dbReference type="Google" id="ProtNLM"/>
    </source>
</evidence>
<sequence>MSELSEKMATSATEPRITGIPPAGNPSKIGAVRVWAVLGGLILAFQLYVWIRWVTGPYFVRVPKGPSDPPTLMKVILITWTTVIIAGLPVGIYYFIVRPWRRERRITTDGMLLVACGLLFFQDPLLNYFNTWSTYNTWMWNRGSWVAHIPGWRSYAEPGHMMAEPILMNAPGYSYGVLLCTILGCWVMRRAKAKWPNISNAGLIGVLIVWTFIFDFVIEGLFLMPMGLFTYPGAIKSLSINAGHYYQWPVYEGLMWGGVQAGLCSLRFFTDDRGRTFVERGLERVQGGFVRQQFTRFLAIFAACATFFFVCYNLPAQWFGMHTESWPADIQKRSYFDMGVCGEGTDRLCPDPVLPIPGRDSGYVTPDGKFVLPEGVELPKIVPFDKGH</sequence>
<evidence type="ECO:0000313" key="4">
    <source>
        <dbReference type="Proteomes" id="UP000431401"/>
    </source>
</evidence>
<feature type="region of interest" description="Disordered" evidence="1">
    <location>
        <begin position="1"/>
        <end position="21"/>
    </location>
</feature>
<evidence type="ECO:0000256" key="2">
    <source>
        <dbReference type="SAM" id="Phobius"/>
    </source>
</evidence>
<keyword evidence="2" id="KW-1133">Transmembrane helix</keyword>
<gene>
    <name evidence="3" type="ORF">NRB56_33290</name>
</gene>
<evidence type="ECO:0000313" key="3">
    <source>
        <dbReference type="EMBL" id="MQY27746.1"/>
    </source>
</evidence>